<evidence type="ECO:0000259" key="7">
    <source>
        <dbReference type="Pfam" id="PF08281"/>
    </source>
</evidence>
<proteinExistence type="inferred from homology"/>
<dbReference type="InterPro" id="IPR036388">
    <property type="entry name" value="WH-like_DNA-bd_sf"/>
</dbReference>
<keyword evidence="4" id="KW-0238">DNA-binding</keyword>
<feature type="domain" description="HTH cro/C1-type" evidence="6">
    <location>
        <begin position="16"/>
        <end position="62"/>
    </location>
</feature>
<dbReference type="PANTHER" id="PTHR43133">
    <property type="entry name" value="RNA POLYMERASE ECF-TYPE SIGMA FACTO"/>
    <property type="match status" value="1"/>
</dbReference>
<evidence type="ECO:0000313" key="9">
    <source>
        <dbReference type="Proteomes" id="UP001333996"/>
    </source>
</evidence>
<dbReference type="PANTHER" id="PTHR43133:SF8">
    <property type="entry name" value="RNA POLYMERASE SIGMA FACTOR HI_1459-RELATED"/>
    <property type="match status" value="1"/>
</dbReference>
<evidence type="ECO:0000256" key="2">
    <source>
        <dbReference type="ARBA" id="ARBA00023015"/>
    </source>
</evidence>
<name>A0ABU7FD69_9ACTN</name>
<dbReference type="InterPro" id="IPR001387">
    <property type="entry name" value="Cro/C1-type_HTH"/>
</dbReference>
<dbReference type="Gene3D" id="1.10.260.40">
    <property type="entry name" value="lambda repressor-like DNA-binding domains"/>
    <property type="match status" value="1"/>
</dbReference>
<keyword evidence="3" id="KW-0731">Sigma factor</keyword>
<dbReference type="SUPFAM" id="SSF88946">
    <property type="entry name" value="Sigma2 domain of RNA polymerase sigma factors"/>
    <property type="match status" value="1"/>
</dbReference>
<evidence type="ECO:0000256" key="5">
    <source>
        <dbReference type="ARBA" id="ARBA00023163"/>
    </source>
</evidence>
<keyword evidence="5" id="KW-0804">Transcription</keyword>
<gene>
    <name evidence="8" type="ORF">VXC91_09045</name>
</gene>
<dbReference type="Pfam" id="PF08281">
    <property type="entry name" value="Sigma70_r4_2"/>
    <property type="match status" value="1"/>
</dbReference>
<organism evidence="8 9">
    <name type="scientific">Streptomyces chiangmaiensis</name>
    <dbReference type="NCBI Taxonomy" id="766497"/>
    <lineage>
        <taxon>Bacteria</taxon>
        <taxon>Bacillati</taxon>
        <taxon>Actinomycetota</taxon>
        <taxon>Actinomycetes</taxon>
        <taxon>Kitasatosporales</taxon>
        <taxon>Streptomycetaceae</taxon>
        <taxon>Streptomyces</taxon>
    </lineage>
</organism>
<evidence type="ECO:0000313" key="8">
    <source>
        <dbReference type="EMBL" id="MED7822122.1"/>
    </source>
</evidence>
<dbReference type="EMBL" id="JAYWVC010000019">
    <property type="protein sequence ID" value="MED7822122.1"/>
    <property type="molecule type" value="Genomic_DNA"/>
</dbReference>
<feature type="domain" description="RNA polymerase sigma factor 70 region 4 type 2" evidence="7">
    <location>
        <begin position="174"/>
        <end position="226"/>
    </location>
</feature>
<dbReference type="SUPFAM" id="SSF88659">
    <property type="entry name" value="Sigma3 and sigma4 domains of RNA polymerase sigma factors"/>
    <property type="match status" value="1"/>
</dbReference>
<keyword evidence="9" id="KW-1185">Reference proteome</keyword>
<dbReference type="InterPro" id="IPR013325">
    <property type="entry name" value="RNA_pol_sigma_r2"/>
</dbReference>
<dbReference type="InterPro" id="IPR013324">
    <property type="entry name" value="RNA_pol_sigma_r3/r4-like"/>
</dbReference>
<comment type="caution">
    <text evidence="8">The sequence shown here is derived from an EMBL/GenBank/DDBJ whole genome shotgun (WGS) entry which is preliminary data.</text>
</comment>
<reference evidence="8" key="1">
    <citation type="submission" date="2024-01" db="EMBL/GenBank/DDBJ databases">
        <title>First draft genome sequence data of TA4-1, the type strain of Gram-positive actinobacterium Streptomyces chiangmaiensis.</title>
        <authorList>
            <person name="Yasawong M."/>
            <person name="Nantapong N."/>
        </authorList>
    </citation>
    <scope>NUCLEOTIDE SEQUENCE</scope>
    <source>
        <strain evidence="8">TA4-1</strain>
    </source>
</reference>
<dbReference type="Proteomes" id="UP001333996">
    <property type="component" value="Unassembled WGS sequence"/>
</dbReference>
<evidence type="ECO:0000259" key="6">
    <source>
        <dbReference type="Pfam" id="PF01381"/>
    </source>
</evidence>
<evidence type="ECO:0000256" key="4">
    <source>
        <dbReference type="ARBA" id="ARBA00023125"/>
    </source>
</evidence>
<dbReference type="CDD" id="cd00093">
    <property type="entry name" value="HTH_XRE"/>
    <property type="match status" value="1"/>
</dbReference>
<protein>
    <submittedName>
        <fullName evidence="8">Sigma factor-like helix-turn-helix DNA-binding protein</fullName>
    </submittedName>
</protein>
<sequence>MMQSTASQLPGPKECRRLRRTQSLTQNQVAATLGVSIDEVRDWEAGLTTPRGRKGRAYARLLHEWAAHETTRGNGRDWATTRPLTPHQAFDGLYEYCVPALVRQTYLLTGRPGLARESVERAFQLAWQRWPEVAVDRDPPSWVRAAAHDWALSPWHRFRPRHRRPDAPADPAAQALLKALLTLPPIHRRTLVLHDGAGLGLPETAAETEASTPATAARLQRARETLSGLVPDQAAPEVLPDRLAELATSVRLRAARPPAVRAVGEHRARRRIQTAVVFTAAVVGATALTLHVAADHYERPVPEGTAILDLPPRVALGPLSAQQQRLRLLLKKQAHRGPARLVPQAR</sequence>
<dbReference type="InterPro" id="IPR013249">
    <property type="entry name" value="RNA_pol_sigma70_r4_t2"/>
</dbReference>
<dbReference type="SUPFAM" id="SSF47413">
    <property type="entry name" value="lambda repressor-like DNA-binding domains"/>
    <property type="match status" value="1"/>
</dbReference>
<evidence type="ECO:0000256" key="1">
    <source>
        <dbReference type="ARBA" id="ARBA00010641"/>
    </source>
</evidence>
<evidence type="ECO:0000256" key="3">
    <source>
        <dbReference type="ARBA" id="ARBA00023082"/>
    </source>
</evidence>
<dbReference type="InterPro" id="IPR010982">
    <property type="entry name" value="Lambda_DNA-bd_dom_sf"/>
</dbReference>
<dbReference type="Gene3D" id="1.10.10.10">
    <property type="entry name" value="Winged helix-like DNA-binding domain superfamily/Winged helix DNA-binding domain"/>
    <property type="match status" value="1"/>
</dbReference>
<comment type="similarity">
    <text evidence="1">Belongs to the sigma-70 factor family. ECF subfamily.</text>
</comment>
<accession>A0ABU7FD69</accession>
<dbReference type="InterPro" id="IPR039425">
    <property type="entry name" value="RNA_pol_sigma-70-like"/>
</dbReference>
<keyword evidence="2" id="KW-0805">Transcription regulation</keyword>
<dbReference type="Pfam" id="PF01381">
    <property type="entry name" value="HTH_3"/>
    <property type="match status" value="1"/>
</dbReference>